<dbReference type="Proteomes" id="UP001172102">
    <property type="component" value="Unassembled WGS sequence"/>
</dbReference>
<protein>
    <submittedName>
        <fullName evidence="1">Uncharacterized protein</fullName>
    </submittedName>
</protein>
<keyword evidence="2" id="KW-1185">Reference proteome</keyword>
<reference evidence="1" key="1">
    <citation type="submission" date="2023-06" db="EMBL/GenBank/DDBJ databases">
        <title>Genome-scale phylogeny and comparative genomics of the fungal order Sordariales.</title>
        <authorList>
            <consortium name="Lawrence Berkeley National Laboratory"/>
            <person name="Hensen N."/>
            <person name="Bonometti L."/>
            <person name="Westerberg I."/>
            <person name="Brannstrom I.O."/>
            <person name="Guillou S."/>
            <person name="Cros-Aarteil S."/>
            <person name="Calhoun S."/>
            <person name="Haridas S."/>
            <person name="Kuo A."/>
            <person name="Mondo S."/>
            <person name="Pangilinan J."/>
            <person name="Riley R."/>
            <person name="Labutti K."/>
            <person name="Andreopoulos B."/>
            <person name="Lipzen A."/>
            <person name="Chen C."/>
            <person name="Yanf M."/>
            <person name="Daum C."/>
            <person name="Ng V."/>
            <person name="Clum A."/>
            <person name="Steindorff A."/>
            <person name="Ohm R."/>
            <person name="Martin F."/>
            <person name="Silar P."/>
            <person name="Natvig D."/>
            <person name="Lalanne C."/>
            <person name="Gautier V."/>
            <person name="Ament-Velasquez S.L."/>
            <person name="Kruys A."/>
            <person name="Hutchinson M.I."/>
            <person name="Powell A.J."/>
            <person name="Barry K."/>
            <person name="Miller A.N."/>
            <person name="Grigoriev I.V."/>
            <person name="Debuchy R."/>
            <person name="Gladieux P."/>
            <person name="Thoren M.H."/>
            <person name="Johannesson H."/>
        </authorList>
    </citation>
    <scope>NUCLEOTIDE SEQUENCE</scope>
    <source>
        <strain evidence="1">SMH4607-1</strain>
    </source>
</reference>
<dbReference type="EMBL" id="JAUKUA010000003">
    <property type="protein sequence ID" value="KAK0720517.1"/>
    <property type="molecule type" value="Genomic_DNA"/>
</dbReference>
<evidence type="ECO:0000313" key="1">
    <source>
        <dbReference type="EMBL" id="KAK0720517.1"/>
    </source>
</evidence>
<comment type="caution">
    <text evidence="1">The sequence shown here is derived from an EMBL/GenBank/DDBJ whole genome shotgun (WGS) entry which is preliminary data.</text>
</comment>
<accession>A0AA40E0K3</accession>
<organism evidence="1 2">
    <name type="scientific">Lasiosphaeris hirsuta</name>
    <dbReference type="NCBI Taxonomy" id="260670"/>
    <lineage>
        <taxon>Eukaryota</taxon>
        <taxon>Fungi</taxon>
        <taxon>Dikarya</taxon>
        <taxon>Ascomycota</taxon>
        <taxon>Pezizomycotina</taxon>
        <taxon>Sordariomycetes</taxon>
        <taxon>Sordariomycetidae</taxon>
        <taxon>Sordariales</taxon>
        <taxon>Lasiosphaeriaceae</taxon>
        <taxon>Lasiosphaeris</taxon>
    </lineage>
</organism>
<dbReference type="AlphaFoldDB" id="A0AA40E0K3"/>
<sequence>MTLIKALVLVPYNCNPDFVGRSKILKSLEQQLGHSRRQGAIKPWPRVALHGLGGIG</sequence>
<proteinExistence type="predicted"/>
<evidence type="ECO:0000313" key="2">
    <source>
        <dbReference type="Proteomes" id="UP001172102"/>
    </source>
</evidence>
<name>A0AA40E0K3_9PEZI</name>
<gene>
    <name evidence="1" type="ORF">B0H67DRAFT_576500</name>
</gene>